<dbReference type="InterPro" id="IPR003959">
    <property type="entry name" value="ATPase_AAA_core"/>
</dbReference>
<evidence type="ECO:0000259" key="1">
    <source>
        <dbReference type="Pfam" id="PF13304"/>
    </source>
</evidence>
<protein>
    <submittedName>
        <fullName evidence="2">Putative AbiEii toxin of type IV toxin-antitoxin system</fullName>
    </submittedName>
</protein>
<dbReference type="GO" id="GO:0005524">
    <property type="term" value="F:ATP binding"/>
    <property type="evidence" value="ECO:0007669"/>
    <property type="project" value="InterPro"/>
</dbReference>
<dbReference type="PANTHER" id="PTHR43581:SF3">
    <property type="entry name" value="AAA+ ATPASE DOMAIN-CONTAINING PROTEIN"/>
    <property type="match status" value="1"/>
</dbReference>
<sequence>MVAHASRRNPTAAFQDQERDVIGFRVNDLPIRELSGFVFENIKHEFSEDTARLVLKFKSSAELHAVWPRDAEQGFFYVDRMPGLQARTTKYVREAVSGVGVIPVLTPIEHREEILRRQYVAENQSSRLASRHFRNQLHGLGRDDYDEFISFALENTPEVASLRLALDSDTFPPELDFFYVEAGGRREKELYWAGDGMQIWLQILYQLYRHRDADVLVLDEPDVYLHPDLQRRLINLLEDSTPQTIVATHAPEMLTEASRETVVWVDRTRRTARRVRDEKFLDQVNVHLGSGFNLGVARALRSKLALFVEGKDMKLLKNLARTSGAGLLARERGVTVIPLEGFSNWANVKPFSWMAKELLGNAVKVAVLLDRDYRGSEAIFDVEKALADIGVECHVWRRKELESYLIVPSAIARMVDVPFEEVEGMLDDVAEDLRIEVQSNFLAQRRREIGDAKLSEVTVNQALIQEFEQEWTGHGMKLEMARAKDLLHGLNAKLQTSGKKAVSARALSVHIRRSEVASELADFVLGLEEALRTS</sequence>
<proteinExistence type="predicted"/>
<dbReference type="Gene3D" id="3.40.50.300">
    <property type="entry name" value="P-loop containing nucleotide triphosphate hydrolases"/>
    <property type="match status" value="1"/>
</dbReference>
<dbReference type="InterPro" id="IPR027417">
    <property type="entry name" value="P-loop_NTPase"/>
</dbReference>
<dbReference type="CDD" id="cd00267">
    <property type="entry name" value="ABC_ATPase"/>
    <property type="match status" value="1"/>
</dbReference>
<keyword evidence="3" id="KW-1185">Reference proteome</keyword>
<gene>
    <name evidence="2" type="ORF">CLV70_1547</name>
</gene>
<name>A0A2T0R7A7_9ACTN</name>
<dbReference type="EMBL" id="PVZG01000054">
    <property type="protein sequence ID" value="PRY17045.1"/>
    <property type="molecule type" value="Genomic_DNA"/>
</dbReference>
<organism evidence="2 3">
    <name type="scientific">Pseudosporangium ferrugineum</name>
    <dbReference type="NCBI Taxonomy" id="439699"/>
    <lineage>
        <taxon>Bacteria</taxon>
        <taxon>Bacillati</taxon>
        <taxon>Actinomycetota</taxon>
        <taxon>Actinomycetes</taxon>
        <taxon>Micromonosporales</taxon>
        <taxon>Micromonosporaceae</taxon>
        <taxon>Pseudosporangium</taxon>
    </lineage>
</organism>
<reference evidence="2 3" key="1">
    <citation type="submission" date="2018-03" db="EMBL/GenBank/DDBJ databases">
        <title>Genomic Encyclopedia of Archaeal and Bacterial Type Strains, Phase II (KMG-II): from individual species to whole genera.</title>
        <authorList>
            <person name="Goeker M."/>
        </authorList>
    </citation>
    <scope>NUCLEOTIDE SEQUENCE [LARGE SCALE GENOMIC DNA]</scope>
    <source>
        <strain evidence="2 3">DSM 45348</strain>
    </source>
</reference>
<dbReference type="GO" id="GO:0016887">
    <property type="term" value="F:ATP hydrolysis activity"/>
    <property type="evidence" value="ECO:0007669"/>
    <property type="project" value="InterPro"/>
</dbReference>
<dbReference type="Pfam" id="PF13304">
    <property type="entry name" value="AAA_21"/>
    <property type="match status" value="1"/>
</dbReference>
<dbReference type="PANTHER" id="PTHR43581">
    <property type="entry name" value="ATP/GTP PHOSPHATASE"/>
    <property type="match status" value="1"/>
</dbReference>
<feature type="domain" description="ATPase AAA-type core" evidence="1">
    <location>
        <begin position="145"/>
        <end position="252"/>
    </location>
</feature>
<accession>A0A2T0R7A7</accession>
<dbReference type="Proteomes" id="UP000239209">
    <property type="component" value="Unassembled WGS sequence"/>
</dbReference>
<evidence type="ECO:0000313" key="2">
    <source>
        <dbReference type="EMBL" id="PRY17045.1"/>
    </source>
</evidence>
<evidence type="ECO:0000313" key="3">
    <source>
        <dbReference type="Proteomes" id="UP000239209"/>
    </source>
</evidence>
<dbReference type="AlphaFoldDB" id="A0A2T0R7A7"/>
<dbReference type="SUPFAM" id="SSF52540">
    <property type="entry name" value="P-loop containing nucleoside triphosphate hydrolases"/>
    <property type="match status" value="1"/>
</dbReference>
<comment type="caution">
    <text evidence="2">The sequence shown here is derived from an EMBL/GenBank/DDBJ whole genome shotgun (WGS) entry which is preliminary data.</text>
</comment>
<dbReference type="InterPro" id="IPR051396">
    <property type="entry name" value="Bact_Antivir_Def_Nuclease"/>
</dbReference>